<dbReference type="SUPFAM" id="SSF82771">
    <property type="entry name" value="GIY-YIG endonuclease"/>
    <property type="match status" value="1"/>
</dbReference>
<keyword evidence="4" id="KW-0378">Hydrolase</keyword>
<dbReference type="Pfam" id="PF01541">
    <property type="entry name" value="GIY-YIG"/>
    <property type="match status" value="1"/>
</dbReference>
<organism evidence="4 5">
    <name type="scientific">Mycobacterium phage Ochi17</name>
    <dbReference type="NCBI Taxonomy" id="2502425"/>
    <lineage>
        <taxon>Viruses</taxon>
        <taxon>Duplodnaviria</taxon>
        <taxon>Heunggongvirae</taxon>
        <taxon>Uroviricota</taxon>
        <taxon>Caudoviricetes</taxon>
        <taxon>Gracegardnervirinae</taxon>
        <taxon>Cheoctovirus</taxon>
        <taxon>Cheoctovirus ochi17</taxon>
    </lineage>
</organism>
<dbReference type="Pfam" id="PF13384">
    <property type="entry name" value="HTH_23"/>
    <property type="match status" value="1"/>
</dbReference>
<keyword evidence="4" id="KW-0255">Endonuclease</keyword>
<keyword evidence="5" id="KW-1185">Reference proteome</keyword>
<dbReference type="EMBL" id="MK359307">
    <property type="protein sequence ID" value="QAY04895.1"/>
    <property type="molecule type" value="Genomic_DNA"/>
</dbReference>
<dbReference type="InterPro" id="IPR000305">
    <property type="entry name" value="GIY-YIG_endonuc"/>
</dbReference>
<keyword evidence="4" id="KW-0540">Nuclease</keyword>
<feature type="domain" description="GIY-YIG" evidence="3">
    <location>
        <begin position="8"/>
        <end position="79"/>
    </location>
</feature>
<dbReference type="GeneID" id="65118765"/>
<dbReference type="Proteomes" id="UP000289975">
    <property type="component" value="Segment"/>
</dbReference>
<dbReference type="PROSITE" id="PS50164">
    <property type="entry name" value="GIY_YIG"/>
    <property type="match status" value="1"/>
</dbReference>
<evidence type="ECO:0000313" key="4">
    <source>
        <dbReference type="EMBL" id="QAY04895.1"/>
    </source>
</evidence>
<dbReference type="Gene3D" id="3.40.1440.10">
    <property type="entry name" value="GIY-YIG endonuclease"/>
    <property type="match status" value="1"/>
</dbReference>
<dbReference type="KEGG" id="vg:65118765"/>
<reference evidence="4 5" key="1">
    <citation type="submission" date="2019-01" db="EMBL/GenBank/DDBJ databases">
        <authorList>
            <person name="Arabshahi J."/>
            <person name="Bell S."/>
            <person name="Chan J."/>
            <person name="Haskins E."/>
            <person name="Kerstiens E."/>
            <person name="Novak L."/>
            <person name="Okekeogbu I."/>
            <person name="Otero A."/>
            <person name="Smith G."/>
            <person name="Li Y."/>
            <person name="Clase K.L."/>
            <person name="Curtis N."/>
            <person name="Kistler A.B."/>
            <person name="Roscher J.E."/>
            <person name="Garlena R.A."/>
            <person name="Russell D.A."/>
            <person name="Pope W.H."/>
            <person name="Jacobs-Sera D."/>
            <person name="Hatfull G.F."/>
        </authorList>
    </citation>
    <scope>NUCLEOTIDE SEQUENCE [LARGE SCALE GENOMIC DNA]</scope>
</reference>
<dbReference type="InterPro" id="IPR035901">
    <property type="entry name" value="GIY-YIG_endonuc_sf"/>
</dbReference>
<dbReference type="GO" id="GO:0004519">
    <property type="term" value="F:endonuclease activity"/>
    <property type="evidence" value="ECO:0007669"/>
    <property type="project" value="UniProtKB-KW"/>
</dbReference>
<protein>
    <submittedName>
        <fullName evidence="4">G-I-Y Y-I-G endonuclease</fullName>
    </submittedName>
</protein>
<dbReference type="RefSeq" id="YP_010101055.1">
    <property type="nucleotide sequence ID" value="NC_055787.1"/>
</dbReference>
<comment type="cofactor">
    <cofactor evidence="1">
        <name>Mg(2+)</name>
        <dbReference type="ChEBI" id="CHEBI:18420"/>
    </cofactor>
</comment>
<evidence type="ECO:0000259" key="3">
    <source>
        <dbReference type="PROSITE" id="PS50164"/>
    </source>
</evidence>
<name>A0A411BTF8_9CAUD</name>
<sequence length="175" mass="19984">MKGDPSKRPVAVYTVYDAKSQVIYVGTTVNVATRMSAHRATSSWWQYHAWYDTKWFPNSEEASAEEFRLITLHRPQFNKEGVTKAYVAHSTTRRWTAPTEDSPSIRRGVRVDGKFPADFLEIAEAVRESARRRDAALQRLREEVRAAAEAGGSVREIARLTGKSTNTIQRWLKEQ</sequence>
<accession>A0A411BTF8</accession>
<evidence type="ECO:0000313" key="5">
    <source>
        <dbReference type="Proteomes" id="UP000289975"/>
    </source>
</evidence>
<evidence type="ECO:0000256" key="1">
    <source>
        <dbReference type="ARBA" id="ARBA00001946"/>
    </source>
</evidence>
<proteinExistence type="predicted"/>
<evidence type="ECO:0000256" key="2">
    <source>
        <dbReference type="ARBA" id="ARBA00022842"/>
    </source>
</evidence>
<gene>
    <name evidence="4" type="primary">41</name>
    <name evidence="4" type="ORF">SEA_OCHI17_41</name>
</gene>
<keyword evidence="2" id="KW-0460">Magnesium</keyword>